<feature type="domain" description="Reverse transcriptase Ty1/copia-type" evidence="1">
    <location>
        <begin position="1"/>
        <end position="55"/>
    </location>
</feature>
<name>A0A9W3BRK3_RAPSA</name>
<keyword evidence="2" id="KW-1185">Reference proteome</keyword>
<evidence type="ECO:0000313" key="3">
    <source>
        <dbReference type="RefSeq" id="XP_056841808.1"/>
    </source>
</evidence>
<dbReference type="RefSeq" id="XP_056841808.1">
    <property type="nucleotide sequence ID" value="XM_056985828.1"/>
</dbReference>
<dbReference type="InterPro" id="IPR013103">
    <property type="entry name" value="RVT_2"/>
</dbReference>
<dbReference type="Proteomes" id="UP000504610">
    <property type="component" value="Chromosome 5"/>
</dbReference>
<dbReference type="AlphaFoldDB" id="A0A9W3BRK3"/>
<accession>A0A9W3BRK3</accession>
<dbReference type="GeneID" id="130494956"/>
<reference evidence="3" key="2">
    <citation type="submission" date="2025-08" db="UniProtKB">
        <authorList>
            <consortium name="RefSeq"/>
        </authorList>
    </citation>
    <scope>IDENTIFICATION</scope>
    <source>
        <tissue evidence="3">Leaf</tissue>
    </source>
</reference>
<proteinExistence type="predicted"/>
<dbReference type="KEGG" id="rsz:130494956"/>
<evidence type="ECO:0000313" key="2">
    <source>
        <dbReference type="Proteomes" id="UP000504610"/>
    </source>
</evidence>
<organism evidence="2 3">
    <name type="scientific">Raphanus sativus</name>
    <name type="common">Radish</name>
    <name type="synonym">Raphanus raphanistrum var. sativus</name>
    <dbReference type="NCBI Taxonomy" id="3726"/>
    <lineage>
        <taxon>Eukaryota</taxon>
        <taxon>Viridiplantae</taxon>
        <taxon>Streptophyta</taxon>
        <taxon>Embryophyta</taxon>
        <taxon>Tracheophyta</taxon>
        <taxon>Spermatophyta</taxon>
        <taxon>Magnoliopsida</taxon>
        <taxon>eudicotyledons</taxon>
        <taxon>Gunneridae</taxon>
        <taxon>Pentapetalae</taxon>
        <taxon>rosids</taxon>
        <taxon>malvids</taxon>
        <taxon>Brassicales</taxon>
        <taxon>Brassicaceae</taxon>
        <taxon>Brassiceae</taxon>
        <taxon>Raphanus</taxon>
    </lineage>
</organism>
<sequence length="136" mass="15505">MATRFEMSDLGKLRYCHGIEVTQHEDGIILSQQRYETKILKEVELKGCNATHMPMDTCLNLSKAIYEEGIDERNYRRSIGCLRYVIHTRQTLLTGLGTLHDGGLVGYSDNSHNVDPDDGRSTTGYIFYLDDCPITW</sequence>
<protein>
    <submittedName>
        <fullName evidence="3">Uncharacterized protein LOC130494956</fullName>
    </submittedName>
</protein>
<reference evidence="2" key="1">
    <citation type="journal article" date="2019" name="Database">
        <title>The radish genome database (RadishGD): an integrated information resource for radish genomics.</title>
        <authorList>
            <person name="Yu H.J."/>
            <person name="Baek S."/>
            <person name="Lee Y.J."/>
            <person name="Cho A."/>
            <person name="Mun J.H."/>
        </authorList>
    </citation>
    <scope>NUCLEOTIDE SEQUENCE [LARGE SCALE GENOMIC DNA]</scope>
    <source>
        <strain evidence="2">cv. WK10039</strain>
    </source>
</reference>
<gene>
    <name evidence="3" type="primary">LOC130494956</name>
</gene>
<evidence type="ECO:0000259" key="1">
    <source>
        <dbReference type="Pfam" id="PF07727"/>
    </source>
</evidence>
<dbReference type="Pfam" id="PF07727">
    <property type="entry name" value="RVT_2"/>
    <property type="match status" value="1"/>
</dbReference>
<dbReference type="OrthoDB" id="1740642at2759"/>